<evidence type="ECO:0000313" key="3">
    <source>
        <dbReference type="Proteomes" id="UP000193067"/>
    </source>
</evidence>
<dbReference type="InterPro" id="IPR051044">
    <property type="entry name" value="MAG_DAG_Lipase"/>
</dbReference>
<protein>
    <submittedName>
        <fullName evidence="2">Lysophospholipase</fullName>
    </submittedName>
</protein>
<dbReference type="SUPFAM" id="SSF53474">
    <property type="entry name" value="alpha/beta-Hydrolases"/>
    <property type="match status" value="1"/>
</dbReference>
<dbReference type="InterPro" id="IPR022742">
    <property type="entry name" value="Hydrolase_4"/>
</dbReference>
<evidence type="ECO:0000313" key="2">
    <source>
        <dbReference type="EMBL" id="OSD06579.1"/>
    </source>
</evidence>
<dbReference type="PANTHER" id="PTHR11614">
    <property type="entry name" value="PHOSPHOLIPASE-RELATED"/>
    <property type="match status" value="1"/>
</dbReference>
<dbReference type="Proteomes" id="UP000193067">
    <property type="component" value="Unassembled WGS sequence"/>
</dbReference>
<evidence type="ECO:0000259" key="1">
    <source>
        <dbReference type="Pfam" id="PF12146"/>
    </source>
</evidence>
<dbReference type="Pfam" id="PF12146">
    <property type="entry name" value="Hydrolase_4"/>
    <property type="match status" value="1"/>
</dbReference>
<gene>
    <name evidence="2" type="ORF">PYCCODRAFT_1456820</name>
</gene>
<sequence>MAAAEPSPPYTEAWLDGPEAHPFYTRTYPSSASGPPKAVLLFIHGYNDHISRHADTHAELARRGLVVFAYDMRGFGRTALDEERRSPDEAFGRTNRLVEVRDLEWWVRHVAKAHEGLPIFLMGYSSGGGLALAFATRTSTTPSPETLALISGIIVIGPLLMLKHQPPWLLRNACRLLASIAPDFPLPANQPYEVRGLSRFSRDPEVQKSLCEDPMRKPHGTALGLWDMISEGEELARSGWRRWPPDLPLILFYGAADEINSPVEGEAFFDKLPCKDKQFVAYEASGDIIQIAVPADAMHELMHDIGDVPQRFINDSVRWVEERAFRQPVAA</sequence>
<dbReference type="OrthoDB" id="10249433at2759"/>
<dbReference type="EMBL" id="KZ084090">
    <property type="protein sequence ID" value="OSD06579.1"/>
    <property type="molecule type" value="Genomic_DNA"/>
</dbReference>
<reference evidence="2 3" key="1">
    <citation type="journal article" date="2015" name="Biotechnol. Biofuels">
        <title>Enhanced degradation of softwood versus hardwood by the white-rot fungus Pycnoporus coccineus.</title>
        <authorList>
            <person name="Couturier M."/>
            <person name="Navarro D."/>
            <person name="Chevret D."/>
            <person name="Henrissat B."/>
            <person name="Piumi F."/>
            <person name="Ruiz-Duenas F.J."/>
            <person name="Martinez A.T."/>
            <person name="Grigoriev I.V."/>
            <person name="Riley R."/>
            <person name="Lipzen A."/>
            <person name="Berrin J.G."/>
            <person name="Master E.R."/>
            <person name="Rosso M.N."/>
        </authorList>
    </citation>
    <scope>NUCLEOTIDE SEQUENCE [LARGE SCALE GENOMIC DNA]</scope>
    <source>
        <strain evidence="2 3">BRFM310</strain>
    </source>
</reference>
<name>A0A1Y2IZJ1_TRAC3</name>
<dbReference type="Gene3D" id="3.40.50.1820">
    <property type="entry name" value="alpha/beta hydrolase"/>
    <property type="match status" value="1"/>
</dbReference>
<dbReference type="InterPro" id="IPR029058">
    <property type="entry name" value="AB_hydrolase_fold"/>
</dbReference>
<proteinExistence type="predicted"/>
<accession>A0A1Y2IZJ1</accession>
<keyword evidence="3" id="KW-1185">Reference proteome</keyword>
<feature type="domain" description="Serine aminopeptidase S33" evidence="1">
    <location>
        <begin position="35"/>
        <end position="283"/>
    </location>
</feature>
<dbReference type="AlphaFoldDB" id="A0A1Y2IZJ1"/>
<dbReference type="STRING" id="1353009.A0A1Y2IZJ1"/>
<organism evidence="2 3">
    <name type="scientific">Trametes coccinea (strain BRFM310)</name>
    <name type="common">Pycnoporus coccineus</name>
    <dbReference type="NCBI Taxonomy" id="1353009"/>
    <lineage>
        <taxon>Eukaryota</taxon>
        <taxon>Fungi</taxon>
        <taxon>Dikarya</taxon>
        <taxon>Basidiomycota</taxon>
        <taxon>Agaricomycotina</taxon>
        <taxon>Agaricomycetes</taxon>
        <taxon>Polyporales</taxon>
        <taxon>Polyporaceae</taxon>
        <taxon>Trametes</taxon>
    </lineage>
</organism>